<dbReference type="VEuPathDB" id="FungiDB:ATCC64974_35980"/>
<gene>
    <name evidence="1" type="ORF">ABL_07477</name>
</gene>
<comment type="caution">
    <text evidence="1">The sequence shown here is derived from an EMBL/GenBank/DDBJ whole genome shotgun (WGS) entry which is preliminary data.</text>
</comment>
<dbReference type="AlphaFoldDB" id="A0A100IPS4"/>
<organism evidence="1 2">
    <name type="scientific">Aspergillus niger</name>
    <dbReference type="NCBI Taxonomy" id="5061"/>
    <lineage>
        <taxon>Eukaryota</taxon>
        <taxon>Fungi</taxon>
        <taxon>Dikarya</taxon>
        <taxon>Ascomycota</taxon>
        <taxon>Pezizomycotina</taxon>
        <taxon>Eurotiomycetes</taxon>
        <taxon>Eurotiomycetidae</taxon>
        <taxon>Eurotiales</taxon>
        <taxon>Aspergillaceae</taxon>
        <taxon>Aspergillus</taxon>
        <taxon>Aspergillus subgen. Circumdati</taxon>
    </lineage>
</organism>
<evidence type="ECO:0000313" key="2">
    <source>
        <dbReference type="Proteomes" id="UP000068243"/>
    </source>
</evidence>
<dbReference type="Proteomes" id="UP000068243">
    <property type="component" value="Unassembled WGS sequence"/>
</dbReference>
<evidence type="ECO:0000313" key="1">
    <source>
        <dbReference type="EMBL" id="GAQ44816.1"/>
    </source>
</evidence>
<dbReference type="OMA" id="LAVEQFW"/>
<dbReference type="VEuPathDB" id="FungiDB:ASPNIDRAFT2_1183123"/>
<reference evidence="2" key="1">
    <citation type="journal article" date="2016" name="Genome Announc.">
        <title>Draft genome sequence of Aspergillus niger strain An76.</title>
        <authorList>
            <person name="Gong W."/>
            <person name="Cheng Z."/>
            <person name="Zhang H."/>
            <person name="Liu L."/>
            <person name="Gao P."/>
            <person name="Wang L."/>
        </authorList>
    </citation>
    <scope>NUCLEOTIDE SEQUENCE [LARGE SCALE GENOMIC DNA]</scope>
    <source>
        <strain evidence="2">An76</strain>
    </source>
</reference>
<dbReference type="OrthoDB" id="4379014at2759"/>
<name>A0A100IPS4_ASPNG</name>
<protein>
    <submittedName>
        <fullName evidence="1">Uncharacterized protein</fullName>
    </submittedName>
</protein>
<proteinExistence type="predicted"/>
<dbReference type="EMBL" id="BCMY01000014">
    <property type="protein sequence ID" value="GAQ44816.1"/>
    <property type="molecule type" value="Genomic_DNA"/>
</dbReference>
<sequence length="196" mass="22656">MAAPTQSHSTLPDGFSVTTVTLDLNRAEFKHFIRASQDVPGTTEYWSAPPTSILWLSCHPHNSYYDRDGKGWEAIERKHVATLIRAFTNIRAKFPTLQPVYGVIAIGVDLRLYRERLNTEDEAEDGKLAVEQFWFNEQNVFHDYKDIEIVKQWMSSIPLNFEPDTRLKSDLKELYGWDPIFIDLLGMSWLDSDESD</sequence>
<accession>A0A100IPS4</accession>